<evidence type="ECO:0000256" key="1">
    <source>
        <dbReference type="ARBA" id="ARBA00000085"/>
    </source>
</evidence>
<comment type="caution">
    <text evidence="10">The sequence shown here is derived from an EMBL/GenBank/DDBJ whole genome shotgun (WGS) entry which is preliminary data.</text>
</comment>
<organism evidence="10 11">
    <name type="scientific">Actinomyces ruminis</name>
    <dbReference type="NCBI Taxonomy" id="1937003"/>
    <lineage>
        <taxon>Bacteria</taxon>
        <taxon>Bacillati</taxon>
        <taxon>Actinomycetota</taxon>
        <taxon>Actinomycetes</taxon>
        <taxon>Actinomycetales</taxon>
        <taxon>Actinomycetaceae</taxon>
        <taxon>Actinomyces</taxon>
    </lineage>
</organism>
<keyword evidence="8" id="KW-0902">Two-component regulatory system</keyword>
<dbReference type="EC" id="2.7.13.3" evidence="2"/>
<keyword evidence="7" id="KW-0067">ATP-binding</keyword>
<keyword evidence="5" id="KW-0547">Nucleotide-binding</keyword>
<evidence type="ECO:0000256" key="6">
    <source>
        <dbReference type="ARBA" id="ARBA00022777"/>
    </source>
</evidence>
<gene>
    <name evidence="10" type="ORF">BW737_000750</name>
</gene>
<dbReference type="RefSeq" id="WP_086615397.1">
    <property type="nucleotide sequence ID" value="NZ_MTPX02000007.1"/>
</dbReference>
<evidence type="ECO:0000256" key="8">
    <source>
        <dbReference type="ARBA" id="ARBA00023012"/>
    </source>
</evidence>
<comment type="catalytic activity">
    <reaction evidence="1">
        <text>ATP + protein L-histidine = ADP + protein N-phospho-L-histidine.</text>
        <dbReference type="EC" id="2.7.13.3"/>
    </reaction>
</comment>
<evidence type="ECO:0000313" key="10">
    <source>
        <dbReference type="EMBL" id="PHP53737.1"/>
    </source>
</evidence>
<feature type="domain" description="Signal transduction histidine kinase subgroup 3 dimerisation and phosphoacceptor" evidence="9">
    <location>
        <begin position="3"/>
        <end position="59"/>
    </location>
</feature>
<sequence length="212" mass="22680">MSELHDTVANDLAYAVMAAERLKIARPDDSDLARELNGVIEPVRTAAAQLRRSLRSMNATDNDAALALLSVVPPRPVIQVLDDTRRVLAGRQASLEAEGVDLFDEDGVFTPGTRQQVVRVIGELVSNAAKYTSVNGCARVVAEVNGDVLECMVTNSVDANRSKDKALSSGVGLEGARLRVEALGGEFITNRGGGRWTVVFTVPLHTAQQVSK</sequence>
<keyword evidence="6" id="KW-0418">Kinase</keyword>
<accession>A0ABX4MHQ8</accession>
<dbReference type="PANTHER" id="PTHR24421">
    <property type="entry name" value="NITRATE/NITRITE SENSOR PROTEIN NARX-RELATED"/>
    <property type="match status" value="1"/>
</dbReference>
<dbReference type="Pfam" id="PF07730">
    <property type="entry name" value="HisKA_3"/>
    <property type="match status" value="1"/>
</dbReference>
<proteinExistence type="predicted"/>
<keyword evidence="3" id="KW-0597">Phosphoprotein</keyword>
<dbReference type="SUPFAM" id="SSF55874">
    <property type="entry name" value="ATPase domain of HSP90 chaperone/DNA topoisomerase II/histidine kinase"/>
    <property type="match status" value="1"/>
</dbReference>
<protein>
    <recommendedName>
        <fullName evidence="2">histidine kinase</fullName>
        <ecNumber evidence="2">2.7.13.3</ecNumber>
    </recommendedName>
</protein>
<keyword evidence="4" id="KW-0808">Transferase</keyword>
<evidence type="ECO:0000259" key="9">
    <source>
        <dbReference type="Pfam" id="PF07730"/>
    </source>
</evidence>
<dbReference type="PANTHER" id="PTHR24421:SF10">
    <property type="entry name" value="NITRATE_NITRITE SENSOR PROTEIN NARQ"/>
    <property type="match status" value="1"/>
</dbReference>
<dbReference type="InterPro" id="IPR050482">
    <property type="entry name" value="Sensor_HK_TwoCompSys"/>
</dbReference>
<dbReference type="InterPro" id="IPR036890">
    <property type="entry name" value="HATPase_C_sf"/>
</dbReference>
<evidence type="ECO:0000256" key="7">
    <source>
        <dbReference type="ARBA" id="ARBA00022840"/>
    </source>
</evidence>
<evidence type="ECO:0000256" key="2">
    <source>
        <dbReference type="ARBA" id="ARBA00012438"/>
    </source>
</evidence>
<keyword evidence="11" id="KW-1185">Reference proteome</keyword>
<dbReference type="Gene3D" id="3.30.565.10">
    <property type="entry name" value="Histidine kinase-like ATPase, C-terminal domain"/>
    <property type="match status" value="1"/>
</dbReference>
<evidence type="ECO:0000256" key="4">
    <source>
        <dbReference type="ARBA" id="ARBA00022679"/>
    </source>
</evidence>
<evidence type="ECO:0000256" key="5">
    <source>
        <dbReference type="ARBA" id="ARBA00022741"/>
    </source>
</evidence>
<dbReference type="Proteomes" id="UP000194577">
    <property type="component" value="Unassembled WGS sequence"/>
</dbReference>
<name>A0ABX4MHQ8_9ACTO</name>
<dbReference type="InterPro" id="IPR011712">
    <property type="entry name" value="Sig_transdc_His_kin_sub3_dim/P"/>
</dbReference>
<dbReference type="Gene3D" id="1.20.5.1930">
    <property type="match status" value="1"/>
</dbReference>
<evidence type="ECO:0000256" key="3">
    <source>
        <dbReference type="ARBA" id="ARBA00022553"/>
    </source>
</evidence>
<evidence type="ECO:0000313" key="11">
    <source>
        <dbReference type="Proteomes" id="UP000194577"/>
    </source>
</evidence>
<reference evidence="10 11" key="1">
    <citation type="submission" date="2017-10" db="EMBL/GenBank/DDBJ databases">
        <title>Draft genome sequence of cellulolytic Actinomyces sp CtC72 isolated from cattle rumen fluid.</title>
        <authorList>
            <person name="Joshi A.J."/>
            <person name="Vasudevan G."/>
            <person name="Lanjekar V.B."/>
            <person name="Hivarkar S."/>
            <person name="Engineer A."/>
            <person name="Pore S.D."/>
            <person name="Dhakephalkar P.K."/>
            <person name="Dagar S."/>
        </authorList>
    </citation>
    <scope>NUCLEOTIDE SEQUENCE [LARGE SCALE GENOMIC DNA]</scope>
    <source>
        <strain evidence="11">CtC72</strain>
    </source>
</reference>
<dbReference type="EMBL" id="MTPX02000007">
    <property type="protein sequence ID" value="PHP53737.1"/>
    <property type="molecule type" value="Genomic_DNA"/>
</dbReference>